<dbReference type="Proteomes" id="UP000245962">
    <property type="component" value="Unassembled WGS sequence"/>
</dbReference>
<dbReference type="EMBL" id="QEHR01000002">
    <property type="protein sequence ID" value="PVW16191.1"/>
    <property type="molecule type" value="Genomic_DNA"/>
</dbReference>
<dbReference type="GO" id="GO:0003700">
    <property type="term" value="F:DNA-binding transcription factor activity"/>
    <property type="evidence" value="ECO:0007669"/>
    <property type="project" value="InterPro"/>
</dbReference>
<evidence type="ECO:0000259" key="3">
    <source>
        <dbReference type="PROSITE" id="PS51000"/>
    </source>
</evidence>
<dbReference type="PANTHER" id="PTHR34580">
    <property type="match status" value="1"/>
</dbReference>
<organism evidence="4 5">
    <name type="scientific">Marixanthomonas spongiae</name>
    <dbReference type="NCBI Taxonomy" id="2174845"/>
    <lineage>
        <taxon>Bacteria</taxon>
        <taxon>Pseudomonadati</taxon>
        <taxon>Bacteroidota</taxon>
        <taxon>Flavobacteriia</taxon>
        <taxon>Flavobacteriales</taxon>
        <taxon>Flavobacteriaceae</taxon>
        <taxon>Marixanthomonas</taxon>
    </lineage>
</organism>
<dbReference type="InterPro" id="IPR036390">
    <property type="entry name" value="WH_DNA-bd_sf"/>
</dbReference>
<comment type="caution">
    <text evidence="4">The sequence shown here is derived from an EMBL/GenBank/DDBJ whole genome shotgun (WGS) entry which is preliminary data.</text>
</comment>
<proteinExistence type="predicted"/>
<dbReference type="SUPFAM" id="SSF46785">
    <property type="entry name" value="Winged helix' DNA-binding domain"/>
    <property type="match status" value="1"/>
</dbReference>
<keyword evidence="4" id="KW-0238">DNA-binding</keyword>
<dbReference type="InterPro" id="IPR026881">
    <property type="entry name" value="WYL_dom"/>
</dbReference>
<dbReference type="PROSITE" id="PS52050">
    <property type="entry name" value="WYL"/>
    <property type="match status" value="1"/>
</dbReference>
<dbReference type="Pfam" id="PF08279">
    <property type="entry name" value="HTH_11"/>
    <property type="match status" value="1"/>
</dbReference>
<dbReference type="GO" id="GO:0003677">
    <property type="term" value="F:DNA binding"/>
    <property type="evidence" value="ECO:0007669"/>
    <property type="project" value="UniProtKB-KW"/>
</dbReference>
<dbReference type="RefSeq" id="WP_116693209.1">
    <property type="nucleotide sequence ID" value="NZ_QEHR01000002.1"/>
</dbReference>
<reference evidence="4 5" key="1">
    <citation type="submission" date="2018-04" db="EMBL/GenBank/DDBJ databases">
        <title>Marixanthomonas spongiae HN-E44 sp. nov., isolated from a marine sponge.</title>
        <authorList>
            <person name="Luo L."/>
            <person name="Zhuang L."/>
        </authorList>
    </citation>
    <scope>NUCLEOTIDE SEQUENCE [LARGE SCALE GENOMIC DNA]</scope>
    <source>
        <strain evidence="4 5">HN-E44</strain>
    </source>
</reference>
<evidence type="ECO:0000256" key="2">
    <source>
        <dbReference type="ARBA" id="ARBA00023163"/>
    </source>
</evidence>
<dbReference type="InterPro" id="IPR036388">
    <property type="entry name" value="WH-like_DNA-bd_sf"/>
</dbReference>
<evidence type="ECO:0000313" key="5">
    <source>
        <dbReference type="Proteomes" id="UP000245962"/>
    </source>
</evidence>
<name>A0A2U0I502_9FLAO</name>
<evidence type="ECO:0000313" key="4">
    <source>
        <dbReference type="EMBL" id="PVW16191.1"/>
    </source>
</evidence>
<dbReference type="Gene3D" id="1.10.10.10">
    <property type="entry name" value="Winged helix-like DNA-binding domain superfamily/Winged helix DNA-binding domain"/>
    <property type="match status" value="1"/>
</dbReference>
<feature type="domain" description="HTH deoR-type" evidence="3">
    <location>
        <begin position="7"/>
        <end position="62"/>
    </location>
</feature>
<dbReference type="InterPro" id="IPR051534">
    <property type="entry name" value="CBASS_pafABC_assoc_protein"/>
</dbReference>
<keyword evidence="2" id="KW-0804">Transcription</keyword>
<accession>A0A2U0I502</accession>
<dbReference type="AlphaFoldDB" id="A0A2U0I502"/>
<gene>
    <name evidence="4" type="ORF">DDV96_02655</name>
</gene>
<dbReference type="InterPro" id="IPR001034">
    <property type="entry name" value="DeoR_HTH"/>
</dbReference>
<protein>
    <submittedName>
        <fullName evidence="4">DNA-binding transcriptional regulator</fullName>
    </submittedName>
</protein>
<dbReference type="Pfam" id="PF13280">
    <property type="entry name" value="WYL"/>
    <property type="match status" value="1"/>
</dbReference>
<keyword evidence="5" id="KW-1185">Reference proteome</keyword>
<dbReference type="PANTHER" id="PTHR34580:SF1">
    <property type="entry name" value="PROTEIN PAFC"/>
    <property type="match status" value="1"/>
</dbReference>
<dbReference type="OrthoDB" id="9815009at2"/>
<sequence length="253" mass="29574">MDKEKPRLARLTAILTQLQSKRIVTATEIAEKHNVSIRTIYRDIRTLEKSGIPIVTEDGKGYSMMEGYKLPPVMFTEEEANALLMAEHLILKNKDKSLSDQYQNALTKIKSVLRYSQKEKTEFLTDRIQVRNNQENEKTSNLLIQLQSNIANFQVIKIDYFSLENNHTKRAIEPFALYTTQDNWILIAYCQMRNAFRAFRLDRIQNLMVTDKKFNPHKITLEEYFEECRKNCFPTPDTPLTQGQSNFALNNKI</sequence>
<dbReference type="InterPro" id="IPR013196">
    <property type="entry name" value="HTH_11"/>
</dbReference>
<dbReference type="PROSITE" id="PS51000">
    <property type="entry name" value="HTH_DEOR_2"/>
    <property type="match status" value="1"/>
</dbReference>
<keyword evidence="1" id="KW-0805">Transcription regulation</keyword>
<evidence type="ECO:0000256" key="1">
    <source>
        <dbReference type="ARBA" id="ARBA00023015"/>
    </source>
</evidence>